<dbReference type="Gene3D" id="3.30.560.10">
    <property type="entry name" value="Glucose Oxidase, domain 3"/>
    <property type="match status" value="2"/>
</dbReference>
<reference evidence="5 7" key="1">
    <citation type="submission" date="2008-03" db="EMBL/GenBank/DDBJ databases">
        <title>Annotation of Ixodes scapularis.</title>
        <authorList>
            <consortium name="Ixodes scapularis Genome Project Consortium"/>
            <person name="Caler E."/>
            <person name="Hannick L.I."/>
            <person name="Bidwell S."/>
            <person name="Joardar V."/>
            <person name="Thiagarajan M."/>
            <person name="Amedeo P."/>
            <person name="Galinsky K.J."/>
            <person name="Schobel S."/>
            <person name="Inman J."/>
            <person name="Hostetler J."/>
            <person name="Miller J."/>
            <person name="Hammond M."/>
            <person name="Megy K."/>
            <person name="Lawson D."/>
            <person name="Kodira C."/>
            <person name="Sutton G."/>
            <person name="Meyer J."/>
            <person name="Hill C.A."/>
            <person name="Birren B."/>
            <person name="Nene V."/>
            <person name="Collins F."/>
            <person name="Alarcon-Chaidez F."/>
            <person name="Wikel S."/>
            <person name="Strausberg R."/>
        </authorList>
    </citation>
    <scope>NUCLEOTIDE SEQUENCE [LARGE SCALE GENOMIC DNA]</scope>
    <source>
        <strain evidence="7">Wikel</strain>
        <strain evidence="5">Wikel colony</strain>
    </source>
</reference>
<evidence type="ECO:0000256" key="1">
    <source>
        <dbReference type="ARBA" id="ARBA00010790"/>
    </source>
</evidence>
<keyword evidence="3" id="KW-0285">Flavoprotein</keyword>
<keyword evidence="7" id="KW-1185">Reference proteome</keyword>
<dbReference type="SUPFAM" id="SSF54373">
    <property type="entry name" value="FAD-linked reductases, C-terminal domain"/>
    <property type="match status" value="1"/>
</dbReference>
<dbReference type="EnsemblMetazoa" id="ISCW001688-RA">
    <property type="protein sequence ID" value="ISCW001688-PA"/>
    <property type="gene ID" value="ISCW001688"/>
</dbReference>
<dbReference type="OrthoDB" id="269227at2759"/>
<dbReference type="InterPro" id="IPR007867">
    <property type="entry name" value="GMC_OxRtase_C"/>
</dbReference>
<dbReference type="EMBL" id="ABJB010218721">
    <property type="status" value="NOT_ANNOTATED_CDS"/>
    <property type="molecule type" value="Genomic_DNA"/>
</dbReference>
<dbReference type="VEuPathDB" id="VectorBase:ISCI001688"/>
<dbReference type="GO" id="GO:0016491">
    <property type="term" value="F:oxidoreductase activity"/>
    <property type="evidence" value="ECO:0000318"/>
    <property type="project" value="GO_Central"/>
</dbReference>
<dbReference type="PaxDb" id="6945-B7P129"/>
<evidence type="ECO:0000256" key="3">
    <source>
        <dbReference type="RuleBase" id="RU003968"/>
    </source>
</evidence>
<feature type="non-terminal residue" evidence="5">
    <location>
        <position position="1"/>
    </location>
</feature>
<feature type="binding site" evidence="2">
    <location>
        <position position="69"/>
    </location>
    <ligand>
        <name>FAD</name>
        <dbReference type="ChEBI" id="CHEBI:57692"/>
    </ligand>
</feature>
<evidence type="ECO:0000313" key="6">
    <source>
        <dbReference type="EnsemblMetazoa" id="ISCW001688-PA"/>
    </source>
</evidence>
<accession>B7P129</accession>
<dbReference type="EMBL" id="ABJB010456581">
    <property type="status" value="NOT_ANNOTATED_CDS"/>
    <property type="molecule type" value="Genomic_DNA"/>
</dbReference>
<dbReference type="InParanoid" id="B7P129"/>
<dbReference type="GO" id="GO:0016614">
    <property type="term" value="F:oxidoreductase activity, acting on CH-OH group of donors"/>
    <property type="evidence" value="ECO:0007669"/>
    <property type="project" value="InterPro"/>
</dbReference>
<reference evidence="6" key="2">
    <citation type="submission" date="2020-05" db="UniProtKB">
        <authorList>
            <consortium name="EnsemblMetazoa"/>
        </authorList>
    </citation>
    <scope>IDENTIFICATION</scope>
    <source>
        <strain evidence="6">wikel</strain>
    </source>
</reference>
<dbReference type="EMBL" id="ABJB011056114">
    <property type="status" value="NOT_ANNOTATED_CDS"/>
    <property type="molecule type" value="Genomic_DNA"/>
</dbReference>
<dbReference type="Pfam" id="PF05199">
    <property type="entry name" value="GMC_oxred_C"/>
    <property type="match status" value="1"/>
</dbReference>
<keyword evidence="5" id="KW-0560">Oxidoreductase</keyword>
<dbReference type="PANTHER" id="PTHR11552:SF227">
    <property type="entry name" value="GLUCOSE DEHYDROGENASE [FAD, QUINONE]-LIKE PROTEIN"/>
    <property type="match status" value="1"/>
</dbReference>
<dbReference type="AlphaFoldDB" id="B7P129"/>
<dbReference type="Pfam" id="PF00732">
    <property type="entry name" value="GMC_oxred_N"/>
    <property type="match status" value="1"/>
</dbReference>
<dbReference type="InterPro" id="IPR036188">
    <property type="entry name" value="FAD/NAD-bd_sf"/>
</dbReference>
<evidence type="ECO:0000256" key="2">
    <source>
        <dbReference type="PIRSR" id="PIRSR000137-2"/>
    </source>
</evidence>
<dbReference type="EMBL" id="DS614373">
    <property type="protein sequence ID" value="EEC00301.1"/>
    <property type="molecule type" value="Genomic_DNA"/>
</dbReference>
<evidence type="ECO:0000313" key="5">
    <source>
        <dbReference type="EMBL" id="EEC00301.1"/>
    </source>
</evidence>
<dbReference type="PROSITE" id="PS00623">
    <property type="entry name" value="GMC_OXRED_1"/>
    <property type="match status" value="1"/>
</dbReference>
<protein>
    <submittedName>
        <fullName evidence="5">Aryl-alcohol oxidase, putative</fullName>
        <ecNumber evidence="5">1.1.99.10</ecNumber>
    </submittedName>
</protein>
<dbReference type="InterPro" id="IPR000172">
    <property type="entry name" value="GMC_OxRdtase_N"/>
</dbReference>
<dbReference type="EMBL" id="ABJB010298046">
    <property type="status" value="NOT_ANNOTATED_CDS"/>
    <property type="molecule type" value="Genomic_DNA"/>
</dbReference>
<dbReference type="STRING" id="6945.B7P129"/>
<name>B7P129_IXOSC</name>
<dbReference type="VEuPathDB" id="VectorBase:ISCW001688"/>
<feature type="domain" description="Glucose-methanol-choline oxidoreductase N-terminal" evidence="4">
    <location>
        <begin position="67"/>
        <end position="90"/>
    </location>
</feature>
<dbReference type="EMBL" id="ABJB010988358">
    <property type="status" value="NOT_ANNOTATED_CDS"/>
    <property type="molecule type" value="Genomic_DNA"/>
</dbReference>
<sequence>VLANRLSEDFRVSILLIEAGGIENEVSDIPLIAATMQMSPLDWKYRTEPQETSCFGLEGRASPWPRGKVLGGSSVLNYMIYVRGNRHDYDTWEEMGATGGPGRRLPLLPQSEDNRDALSFKTKRHHGNGGYLTVSTPPYATPLGHAFIEAGLQMGYPNVDVNGATQTGFMIPQGTIRRGARCSTSKAFVKPIRHRKNLHITLYSVATKVRFRSLCWTPKYFSCEVSVFFKAERAQITFCIDERLQTNPQRLWLQAVLRYYQPTYLTIIPCLADLPVGRNLQDHIYPGGLNFLVKEEVSMIQPRVFNLKEIINYFFTSSGPLTLLGGVEGLAFINTKYANKSMDWPDIEIHYLSGSPVSDGGQTFRRTEGIGDELWEKVYAPYVYRDTMSVYPVLLRPKSRGYIKLRSRNIHDPPIIDPKYFSHPDDIMTVVDGMKFSIAVGQAPAFRKYGVKMWDKVFPGCDHYKFLGDEYLACMARTFTNTIYHPVGTCKMGQPWDPTTVVDPHLRVKGVGGLRVIDASIMPVIVSGNTNAPSIMIGEKGADIVKSDWSVHALFGSRKR</sequence>
<dbReference type="PANTHER" id="PTHR11552">
    <property type="entry name" value="GLUCOSE-METHANOL-CHOLINE GMC OXIDOREDUCTASE"/>
    <property type="match status" value="1"/>
</dbReference>
<dbReference type="InterPro" id="IPR012132">
    <property type="entry name" value="GMC_OxRdtase"/>
</dbReference>
<evidence type="ECO:0000259" key="4">
    <source>
        <dbReference type="PROSITE" id="PS00623"/>
    </source>
</evidence>
<dbReference type="Gene3D" id="3.50.50.60">
    <property type="entry name" value="FAD/NAD(P)-binding domain"/>
    <property type="match status" value="2"/>
</dbReference>
<dbReference type="VEuPathDB" id="VectorBase:ISCP_027743"/>
<comment type="similarity">
    <text evidence="1 3">Belongs to the GMC oxidoreductase family.</text>
</comment>
<dbReference type="FunCoup" id="B7P129">
    <property type="interactions" value="30"/>
</dbReference>
<dbReference type="EMBL" id="ABJB010713525">
    <property type="status" value="NOT_ANNOTATED_CDS"/>
    <property type="molecule type" value="Genomic_DNA"/>
</dbReference>
<dbReference type="HOGENOM" id="CLU_002865_7_0_1"/>
<dbReference type="GO" id="GO:0050660">
    <property type="term" value="F:flavin adenine dinucleotide binding"/>
    <property type="evidence" value="ECO:0007669"/>
    <property type="project" value="InterPro"/>
</dbReference>
<dbReference type="EC" id="1.1.99.10" evidence="5"/>
<gene>
    <name evidence="5" type="ORF">IscW_ISCW001688</name>
</gene>
<dbReference type="Proteomes" id="UP000001555">
    <property type="component" value="Unassembled WGS sequence"/>
</dbReference>
<dbReference type="EMBL" id="ABJB010989751">
    <property type="status" value="NOT_ANNOTATED_CDS"/>
    <property type="molecule type" value="Genomic_DNA"/>
</dbReference>
<keyword evidence="2 3" id="KW-0274">FAD</keyword>
<evidence type="ECO:0000313" key="7">
    <source>
        <dbReference type="Proteomes" id="UP000001555"/>
    </source>
</evidence>
<dbReference type="PIRSF" id="PIRSF000137">
    <property type="entry name" value="Alcohol_oxidase"/>
    <property type="match status" value="1"/>
</dbReference>
<organism>
    <name type="scientific">Ixodes scapularis</name>
    <name type="common">Black-legged tick</name>
    <name type="synonym">Deer tick</name>
    <dbReference type="NCBI Taxonomy" id="6945"/>
    <lineage>
        <taxon>Eukaryota</taxon>
        <taxon>Metazoa</taxon>
        <taxon>Ecdysozoa</taxon>
        <taxon>Arthropoda</taxon>
        <taxon>Chelicerata</taxon>
        <taxon>Arachnida</taxon>
        <taxon>Acari</taxon>
        <taxon>Parasitiformes</taxon>
        <taxon>Ixodida</taxon>
        <taxon>Ixodoidea</taxon>
        <taxon>Ixodidae</taxon>
        <taxon>Ixodinae</taxon>
        <taxon>Ixodes</taxon>
    </lineage>
</organism>
<comment type="cofactor">
    <cofactor evidence="2">
        <name>FAD</name>
        <dbReference type="ChEBI" id="CHEBI:57692"/>
    </cofactor>
</comment>
<proteinExistence type="inferred from homology"/>
<dbReference type="SUPFAM" id="SSF51905">
    <property type="entry name" value="FAD/NAD(P)-binding domain"/>
    <property type="match status" value="1"/>
</dbReference>